<gene>
    <name evidence="1" type="ORF">KHX14_09775</name>
</gene>
<proteinExistence type="predicted"/>
<dbReference type="EMBL" id="JAGZCC010000078">
    <property type="protein sequence ID" value="MBS5589072.1"/>
    <property type="molecule type" value="Genomic_DNA"/>
</dbReference>
<organism evidence="1 2">
    <name type="scientific">Thomasclavelia spiroformis</name>
    <dbReference type="NCBI Taxonomy" id="29348"/>
    <lineage>
        <taxon>Bacteria</taxon>
        <taxon>Bacillati</taxon>
        <taxon>Bacillota</taxon>
        <taxon>Erysipelotrichia</taxon>
        <taxon>Erysipelotrichales</taxon>
        <taxon>Coprobacillaceae</taxon>
        <taxon>Thomasclavelia</taxon>
    </lineage>
</organism>
<comment type="caution">
    <text evidence="1">The sequence shown here is derived from an EMBL/GenBank/DDBJ whole genome shotgun (WGS) entry which is preliminary data.</text>
</comment>
<sequence length="204" mass="23853">MSQMVVRFDSNNRDAELCIKKGNEIVFKNISVKALVSTLVNNGYTENTSERITILDKQIIAANFRYVVIRQPEHKRIVTLFDKSYKINFPNAIYIVHHHDSKIKKITAFSYKEYEGLETNLYEYPMPNELTENTICMGSAKKEIFNNDYVAALNRVIATPYSHTNFSGIKGFTNSQKWFEYLQKNEFPYKLMRSLNKKLKDIRV</sequence>
<protein>
    <submittedName>
        <fullName evidence="1">Uncharacterized protein</fullName>
    </submittedName>
</protein>
<evidence type="ECO:0000313" key="1">
    <source>
        <dbReference type="EMBL" id="MBS5589072.1"/>
    </source>
</evidence>
<accession>A0A943I4S7</accession>
<dbReference type="AlphaFoldDB" id="A0A943I4S7"/>
<dbReference type="Proteomes" id="UP000751224">
    <property type="component" value="Unassembled WGS sequence"/>
</dbReference>
<dbReference type="InterPro" id="IPR032787">
    <property type="entry name" value="Prok-E2_D"/>
</dbReference>
<reference evidence="1" key="1">
    <citation type="submission" date="2021-02" db="EMBL/GenBank/DDBJ databases">
        <title>Infant gut strain persistence is associated with maternal origin, phylogeny, and functional potential including surface adhesion and iron acquisition.</title>
        <authorList>
            <person name="Lou Y.C."/>
        </authorList>
    </citation>
    <scope>NUCLEOTIDE SEQUENCE</scope>
    <source>
        <strain evidence="1">L3_108_000G1_dasL3_108_000G1_metabat.metabat.11</strain>
    </source>
</reference>
<dbReference type="Pfam" id="PF14460">
    <property type="entry name" value="Prok-E2_D"/>
    <property type="match status" value="1"/>
</dbReference>
<evidence type="ECO:0000313" key="2">
    <source>
        <dbReference type="Proteomes" id="UP000751224"/>
    </source>
</evidence>
<name>A0A943I4S7_9FIRM</name>
<dbReference type="RefSeq" id="WP_303888073.1">
    <property type="nucleotide sequence ID" value="NZ_JAGZCC010000078.1"/>
</dbReference>